<dbReference type="SFLD" id="SFLDG01144">
    <property type="entry name" value="C2.B.4:_PGP_Like"/>
    <property type="match status" value="1"/>
</dbReference>
<dbReference type="Gene3D" id="3.30.1240.10">
    <property type="match status" value="1"/>
</dbReference>
<reference evidence="1" key="1">
    <citation type="submission" date="2020-08" db="EMBL/GenBank/DDBJ databases">
        <title>Genome public.</title>
        <authorList>
            <person name="Liu C."/>
            <person name="Sun Q."/>
        </authorList>
    </citation>
    <scope>NUCLEOTIDE SEQUENCE</scope>
    <source>
        <strain evidence="1">BX21</strain>
    </source>
</reference>
<dbReference type="InterPro" id="IPR000150">
    <property type="entry name" value="Cof"/>
</dbReference>
<protein>
    <submittedName>
        <fullName evidence="1">HAD family phosphatase</fullName>
    </submittedName>
</protein>
<dbReference type="GO" id="GO:0005829">
    <property type="term" value="C:cytosol"/>
    <property type="evidence" value="ECO:0007669"/>
    <property type="project" value="TreeGrafter"/>
</dbReference>
<dbReference type="PROSITE" id="PS01228">
    <property type="entry name" value="COF_1"/>
    <property type="match status" value="1"/>
</dbReference>
<gene>
    <name evidence="1" type="ORF">H8707_15025</name>
</gene>
<dbReference type="AlphaFoldDB" id="A0A926EV77"/>
<name>A0A926EV77_9FIRM</name>
<dbReference type="PANTHER" id="PTHR10000:SF8">
    <property type="entry name" value="HAD SUPERFAMILY HYDROLASE-LIKE, TYPE 3"/>
    <property type="match status" value="1"/>
</dbReference>
<dbReference type="PROSITE" id="PS01229">
    <property type="entry name" value="COF_2"/>
    <property type="match status" value="1"/>
</dbReference>
<dbReference type="CDD" id="cd07516">
    <property type="entry name" value="HAD_Pase"/>
    <property type="match status" value="1"/>
</dbReference>
<dbReference type="Pfam" id="PF08282">
    <property type="entry name" value="Hydrolase_3"/>
    <property type="match status" value="1"/>
</dbReference>
<organism evidence="1 2">
    <name type="scientific">Paratissierella segnis</name>
    <dbReference type="NCBI Taxonomy" id="2763679"/>
    <lineage>
        <taxon>Bacteria</taxon>
        <taxon>Bacillati</taxon>
        <taxon>Bacillota</taxon>
        <taxon>Tissierellia</taxon>
        <taxon>Tissierellales</taxon>
        <taxon>Tissierellaceae</taxon>
        <taxon>Paratissierella</taxon>
    </lineage>
</organism>
<dbReference type="InterPro" id="IPR006379">
    <property type="entry name" value="HAD-SF_hydro_IIB"/>
</dbReference>
<dbReference type="SFLD" id="SFLDG01140">
    <property type="entry name" value="C2.B:_Phosphomannomutase_and_P"/>
    <property type="match status" value="1"/>
</dbReference>
<dbReference type="InterPro" id="IPR023214">
    <property type="entry name" value="HAD_sf"/>
</dbReference>
<dbReference type="GO" id="GO:0000287">
    <property type="term" value="F:magnesium ion binding"/>
    <property type="evidence" value="ECO:0007669"/>
    <property type="project" value="TreeGrafter"/>
</dbReference>
<dbReference type="SFLD" id="SFLDS00003">
    <property type="entry name" value="Haloacid_Dehalogenase"/>
    <property type="match status" value="1"/>
</dbReference>
<evidence type="ECO:0000313" key="1">
    <source>
        <dbReference type="EMBL" id="MBC8589526.1"/>
    </source>
</evidence>
<sequence length="273" mass="31084">MDYKLIAIDMDGTLLNSKNEISENNMKAIREATEKGIHIVLSTGRILSSAEFYADSMNLSSYILASNGAVISDGEKNIIYRVPINKGSVKEVMRLGRKHNVYYHFYDETKFYTNNYIDEIYEFYNPRFQKQAGQKIGLIVFKDDEEILEREDINAYKFLFLDDDREKLNGLKQELLNTKGINVSTSWFNNVEVMSDQVSKGLSLKYLCNMLNINRENTIAIGDNENDLSMIEFAGLGVAMGNGEDIVKKNADIITDTNDNDGVSKIIEQYVLK</sequence>
<dbReference type="Gene3D" id="3.40.50.1000">
    <property type="entry name" value="HAD superfamily/HAD-like"/>
    <property type="match status" value="1"/>
</dbReference>
<keyword evidence="2" id="KW-1185">Reference proteome</keyword>
<dbReference type="NCBIfam" id="TIGR00099">
    <property type="entry name" value="Cof-subfamily"/>
    <property type="match status" value="1"/>
</dbReference>
<dbReference type="Proteomes" id="UP000601171">
    <property type="component" value="Unassembled WGS sequence"/>
</dbReference>
<dbReference type="PANTHER" id="PTHR10000">
    <property type="entry name" value="PHOSPHOSERINE PHOSPHATASE"/>
    <property type="match status" value="1"/>
</dbReference>
<comment type="caution">
    <text evidence="1">The sequence shown here is derived from an EMBL/GenBank/DDBJ whole genome shotgun (WGS) entry which is preliminary data.</text>
</comment>
<dbReference type="NCBIfam" id="TIGR01484">
    <property type="entry name" value="HAD-SF-IIB"/>
    <property type="match status" value="1"/>
</dbReference>
<evidence type="ECO:0000313" key="2">
    <source>
        <dbReference type="Proteomes" id="UP000601171"/>
    </source>
</evidence>
<dbReference type="GO" id="GO:0016791">
    <property type="term" value="F:phosphatase activity"/>
    <property type="evidence" value="ECO:0007669"/>
    <property type="project" value="UniProtKB-ARBA"/>
</dbReference>
<dbReference type="InterPro" id="IPR036412">
    <property type="entry name" value="HAD-like_sf"/>
</dbReference>
<dbReference type="RefSeq" id="WP_262430992.1">
    <property type="nucleotide sequence ID" value="NZ_JACRTG010000034.1"/>
</dbReference>
<dbReference type="SUPFAM" id="SSF56784">
    <property type="entry name" value="HAD-like"/>
    <property type="match status" value="1"/>
</dbReference>
<accession>A0A926EV77</accession>
<dbReference type="EMBL" id="JACRTG010000034">
    <property type="protein sequence ID" value="MBC8589526.1"/>
    <property type="molecule type" value="Genomic_DNA"/>
</dbReference>
<proteinExistence type="predicted"/>